<keyword evidence="1" id="KW-0732">Signal</keyword>
<gene>
    <name evidence="2" type="ORF">GCM10010968_03070</name>
</gene>
<dbReference type="InterPro" id="IPR007253">
    <property type="entry name" value="Cell_wall-bd_2"/>
</dbReference>
<keyword evidence="3" id="KW-1185">Reference proteome</keyword>
<comment type="caution">
    <text evidence="2">The sequence shown here is derived from an EMBL/GenBank/DDBJ whole genome shotgun (WGS) entry which is preliminary data.</text>
</comment>
<name>A0ABQ2KDW6_9MICO</name>
<reference evidence="3" key="1">
    <citation type="journal article" date="2019" name="Int. J. Syst. Evol. Microbiol.">
        <title>The Global Catalogue of Microorganisms (GCM) 10K type strain sequencing project: providing services to taxonomists for standard genome sequencing and annotation.</title>
        <authorList>
            <consortium name="The Broad Institute Genomics Platform"/>
            <consortium name="The Broad Institute Genome Sequencing Center for Infectious Disease"/>
            <person name="Wu L."/>
            <person name="Ma J."/>
        </authorList>
    </citation>
    <scope>NUCLEOTIDE SEQUENCE [LARGE SCALE GENOMIC DNA]</scope>
    <source>
        <strain evidence="3">CGMCC 1.6960</strain>
    </source>
</reference>
<dbReference type="EMBL" id="BMLM01000001">
    <property type="protein sequence ID" value="GGN77912.1"/>
    <property type="molecule type" value="Genomic_DNA"/>
</dbReference>
<proteinExistence type="predicted"/>
<evidence type="ECO:0008006" key="4">
    <source>
        <dbReference type="Google" id="ProtNLM"/>
    </source>
</evidence>
<accession>A0ABQ2KDW6</accession>
<evidence type="ECO:0000313" key="3">
    <source>
        <dbReference type="Proteomes" id="UP000626982"/>
    </source>
</evidence>
<sequence length="998" mass="102404">MLLRRPAFVPAMIAAILLALLAAFIQVPAANAVVTNVSWIGGKDLYATSALMSQQMGSARVVYLTSGESGGDSLSVPPAARAQGAHVLMVRRDSVPSVIEAELRRLNPRWVHIVGSRSVLSDRLWSNVRRILPSATMYRAGTNSGDRVDSAIALASQLRQAKGSIRDVFIIGRNGYSDGLATGNVAARMGAAVFPAMGDPAVWARKIAPQLSGVQRVHFIGASSVLSDDYYRALDARTNATMSRIAGPDRYATNAQVVQRFVPSITGDRAFLVAGNGHGDTIGASVFAAELGSVMMLSGRYCHDHGLVPAQFDRLGVGAVTGIGTKFWITQDALRLRQCNSSPPSPIDTVAPAPTSANYGGLVELTFSLRNPSNFGVTATIRFDAQPALAGGSFSIGGGAWQQASTSSAAAIAAGASTSVRVRGSAAGPVGGGTFPVTLTVDGQAFRTDLTVRPAPATWQISASPATTVSPGERSSVSFTLENRGGIDGSTSLAVTVPPALSAATVRIDGSVPQAASAALNLTVPAGAAKLVVVEFDAGGPATGGTYQVRAAAGGRAAAAAVTVLAAPANLSVTAPATASVPYGAQVEQVFIVRNTGGEAASASLRIEIDFDIQEQTVSLPGRILHGQWWQSVSVAAGEELRIVVGGVAGGSVLGGTLRSEAFLDGIGTAATTAVLPAPAQLSVRTATATSVEYGGQFRLSFTIANHGGVATTQQLTIASPAELFELEVYANGSSAPYRGEIGITVPAAGFAHIQVTGRATGSQSGGTASVAVQIGGATGTGSVAIQPHVAPAAPPGALSPTRIADSASFSPLQAEAGSRYGVFGSWQVRGSGSAYVVLPPAARHALLTASSSGGRFVVSQVSSTLTNRGGLIANSTAAYHGSVVHDNRFVFNPFLHVEATGDWTITLRDMRHVPPLTQAGSGDTVGLWSGADSWATLSTEVGNSRLEFDAIYDPLTSGYDYGSASEPPRLRFVDAPLVVTVDVSESTSNRWILTVAP</sequence>
<evidence type="ECO:0000313" key="2">
    <source>
        <dbReference type="EMBL" id="GGN77912.1"/>
    </source>
</evidence>
<dbReference type="Proteomes" id="UP000626982">
    <property type="component" value="Unassembled WGS sequence"/>
</dbReference>
<evidence type="ECO:0000256" key="1">
    <source>
        <dbReference type="SAM" id="SignalP"/>
    </source>
</evidence>
<feature type="signal peptide" evidence="1">
    <location>
        <begin position="1"/>
        <end position="32"/>
    </location>
</feature>
<dbReference type="Pfam" id="PF04122">
    <property type="entry name" value="CW_binding_2"/>
    <property type="match status" value="2"/>
</dbReference>
<dbReference type="RefSeq" id="WP_188715313.1">
    <property type="nucleotide sequence ID" value="NZ_BAABBD010000001.1"/>
</dbReference>
<feature type="chain" id="PRO_5046221594" description="Cell wall binding repeat 2" evidence="1">
    <location>
        <begin position="33"/>
        <end position="998"/>
    </location>
</feature>
<protein>
    <recommendedName>
        <fullName evidence="4">Cell wall binding repeat 2</fullName>
    </recommendedName>
</protein>
<organism evidence="2 3">
    <name type="scientific">Agrococcus terreus</name>
    <dbReference type="NCBI Taxonomy" id="574649"/>
    <lineage>
        <taxon>Bacteria</taxon>
        <taxon>Bacillati</taxon>
        <taxon>Actinomycetota</taxon>
        <taxon>Actinomycetes</taxon>
        <taxon>Micrococcales</taxon>
        <taxon>Microbacteriaceae</taxon>
        <taxon>Agrococcus</taxon>
    </lineage>
</organism>